<evidence type="ECO:0000256" key="3">
    <source>
        <dbReference type="SAM" id="MobiDB-lite"/>
    </source>
</evidence>
<keyword evidence="2" id="KW-0175">Coiled coil</keyword>
<feature type="domain" description="Lebercilin" evidence="4">
    <location>
        <begin position="152"/>
        <end position="343"/>
    </location>
</feature>
<dbReference type="STRING" id="109280.ENSHCOP00000005846"/>
<feature type="compositionally biased region" description="Low complexity" evidence="3">
    <location>
        <begin position="538"/>
        <end position="550"/>
    </location>
</feature>
<evidence type="ECO:0000313" key="6">
    <source>
        <dbReference type="Proteomes" id="UP000264820"/>
    </source>
</evidence>
<accession>A0A3Q2XZF9</accession>
<feature type="compositionally biased region" description="Basic residues" evidence="3">
    <location>
        <begin position="18"/>
        <end position="38"/>
    </location>
</feature>
<name>A0A3Q2XZF9_HIPCM</name>
<feature type="compositionally biased region" description="Basic and acidic residues" evidence="3">
    <location>
        <begin position="489"/>
        <end position="531"/>
    </location>
</feature>
<dbReference type="InterPro" id="IPR028933">
    <property type="entry name" value="Lebercilin_dom"/>
</dbReference>
<dbReference type="GO" id="GO:0042073">
    <property type="term" value="P:intraciliary transport"/>
    <property type="evidence" value="ECO:0007669"/>
    <property type="project" value="TreeGrafter"/>
</dbReference>
<feature type="compositionally biased region" description="Basic residues" evidence="3">
    <location>
        <begin position="122"/>
        <end position="137"/>
    </location>
</feature>
<dbReference type="Proteomes" id="UP000264820">
    <property type="component" value="Unplaced"/>
</dbReference>
<feature type="compositionally biased region" description="Basic and acidic residues" evidence="3">
    <location>
        <begin position="308"/>
        <end position="322"/>
    </location>
</feature>
<dbReference type="Pfam" id="PF15619">
    <property type="entry name" value="Lebercilin"/>
    <property type="match status" value="1"/>
</dbReference>
<evidence type="ECO:0000256" key="2">
    <source>
        <dbReference type="ARBA" id="ARBA00023054"/>
    </source>
</evidence>
<feature type="compositionally biased region" description="Basic and acidic residues" evidence="3">
    <location>
        <begin position="138"/>
        <end position="150"/>
    </location>
</feature>
<feature type="compositionally biased region" description="Basic and acidic residues" evidence="3">
    <location>
        <begin position="39"/>
        <end position="49"/>
    </location>
</feature>
<proteinExistence type="inferred from homology"/>
<dbReference type="PANTHER" id="PTHR16650:SF10">
    <property type="entry name" value="LEBERCILIN"/>
    <property type="match status" value="1"/>
</dbReference>
<reference evidence="5" key="2">
    <citation type="submission" date="2025-09" db="UniProtKB">
        <authorList>
            <consortium name="Ensembl"/>
        </authorList>
    </citation>
    <scope>IDENTIFICATION</scope>
</reference>
<evidence type="ECO:0000256" key="1">
    <source>
        <dbReference type="ARBA" id="ARBA00010229"/>
    </source>
</evidence>
<dbReference type="OMA" id="ASTSWKM"/>
<feature type="region of interest" description="Disordered" evidence="3">
    <location>
        <begin position="302"/>
        <end position="322"/>
    </location>
</feature>
<comment type="similarity">
    <text evidence="1">Belongs to the LCA5 family.</text>
</comment>
<reference evidence="5" key="1">
    <citation type="submission" date="2025-08" db="UniProtKB">
        <authorList>
            <consortium name="Ensembl"/>
        </authorList>
    </citation>
    <scope>IDENTIFICATION</scope>
</reference>
<dbReference type="InterPro" id="IPR026188">
    <property type="entry name" value="Lebercilin-like"/>
</dbReference>
<dbReference type="GO" id="GO:0045494">
    <property type="term" value="P:photoreceptor cell maintenance"/>
    <property type="evidence" value="ECO:0007669"/>
    <property type="project" value="Ensembl"/>
</dbReference>
<dbReference type="GeneTree" id="ENSGT00560000077266"/>
<dbReference type="GO" id="GO:0005930">
    <property type="term" value="C:axoneme"/>
    <property type="evidence" value="ECO:0007669"/>
    <property type="project" value="TreeGrafter"/>
</dbReference>
<organism evidence="5 6">
    <name type="scientific">Hippocampus comes</name>
    <name type="common">Tiger tail seahorse</name>
    <dbReference type="NCBI Taxonomy" id="109280"/>
    <lineage>
        <taxon>Eukaryota</taxon>
        <taxon>Metazoa</taxon>
        <taxon>Chordata</taxon>
        <taxon>Craniata</taxon>
        <taxon>Vertebrata</taxon>
        <taxon>Euteleostomi</taxon>
        <taxon>Actinopterygii</taxon>
        <taxon>Neopterygii</taxon>
        <taxon>Teleostei</taxon>
        <taxon>Neoteleostei</taxon>
        <taxon>Acanthomorphata</taxon>
        <taxon>Syngnathiaria</taxon>
        <taxon>Syngnathiformes</taxon>
        <taxon>Syngnathoidei</taxon>
        <taxon>Syngnathidae</taxon>
        <taxon>Hippocampus</taxon>
    </lineage>
</organism>
<protein>
    <submittedName>
        <fullName evidence="5">Lebercilin LCA5</fullName>
    </submittedName>
</protein>
<feature type="region of interest" description="Disordered" evidence="3">
    <location>
        <begin position="1"/>
        <end position="151"/>
    </location>
</feature>
<dbReference type="PANTHER" id="PTHR16650">
    <property type="entry name" value="C21ORF13-RELATED"/>
    <property type="match status" value="1"/>
</dbReference>
<evidence type="ECO:0000313" key="5">
    <source>
        <dbReference type="Ensembl" id="ENSHCOP00000005846.1"/>
    </source>
</evidence>
<dbReference type="GO" id="GO:0035845">
    <property type="term" value="P:photoreceptor cell outer segment organization"/>
    <property type="evidence" value="ECO:0007669"/>
    <property type="project" value="Ensembl"/>
</dbReference>
<dbReference type="AlphaFoldDB" id="A0A3Q2XZF9"/>
<keyword evidence="6" id="KW-1185">Reference proteome</keyword>
<sequence>MESKCNASEDDWDDNRSRRSLGSRKSRASASKKHKRYKNYRDKIQDEKLASQTEIYPADPHRASDDEGRRSKGTSYSDDYDNDSERSLSPYAPDQTLSPTPPARANLISSSSPYNTGMEKRVRSRPPRPGRSRATRSHSKESLPPKDLDPLTRQMLSGRLLKINELRNVHGELQLRIAELQKENRILKQLHTRQEKALQNYTDAESKISQMLSCHANETHVLRERLRRTRERERAAERRLKEKEEQLLRSHATVGRMKKLVEQRELGAREELSCKLDQERARTHEAELKIKELERNTELINGSHHRQLAAERKRTLAAQEEMRSLQKELEQLANKLREKERELESRNIYAHRMGKVSPRKATDGDPKHKLSSRTHSKAVQTHERSSSSPDFPSPPPALVGDNDPAPDGYLSLKQVDEVDSGAKPKQEHPKKTGQDLRESSEAKESEEERQANTPDGLEVTAKLFGADWEKEKEEVDMGGFLTNPRKSVHAQEEAHRRRNHHDGGDAGEARRRKDQLLAKMREIDLQNEEARNPVFVDSSESNAAAAAAETPPSPSPARRRSLSSPKSNDDWIFASYAPSLGNPRQSAAGEDGDHALEAIGVFSLKGAETAEKNKKSSLMQQLFGSLAAPLGETRTAELLDGVAGGARGSSRAAGRL</sequence>
<feature type="region of interest" description="Disordered" evidence="3">
    <location>
        <begin position="337"/>
        <end position="568"/>
    </location>
</feature>
<feature type="compositionally biased region" description="Basic and acidic residues" evidence="3">
    <location>
        <begin position="59"/>
        <end position="70"/>
    </location>
</feature>
<dbReference type="Ensembl" id="ENSHCOT00000004675.1">
    <property type="protein sequence ID" value="ENSHCOP00000005846.1"/>
    <property type="gene ID" value="ENSHCOG00000007555.1"/>
</dbReference>
<evidence type="ECO:0000259" key="4">
    <source>
        <dbReference type="Pfam" id="PF15619"/>
    </source>
</evidence>
<feature type="compositionally biased region" description="Basic and acidic residues" evidence="3">
    <location>
        <begin position="414"/>
        <end position="450"/>
    </location>
</feature>